<protein>
    <submittedName>
        <fullName evidence="2">Uncharacterized protein</fullName>
    </submittedName>
</protein>
<evidence type="ECO:0000256" key="1">
    <source>
        <dbReference type="SAM" id="MobiDB-lite"/>
    </source>
</evidence>
<organism evidence="2 3">
    <name type="scientific">Pleurodeles waltl</name>
    <name type="common">Iberian ribbed newt</name>
    <dbReference type="NCBI Taxonomy" id="8319"/>
    <lineage>
        <taxon>Eukaryota</taxon>
        <taxon>Metazoa</taxon>
        <taxon>Chordata</taxon>
        <taxon>Craniata</taxon>
        <taxon>Vertebrata</taxon>
        <taxon>Euteleostomi</taxon>
        <taxon>Amphibia</taxon>
        <taxon>Batrachia</taxon>
        <taxon>Caudata</taxon>
        <taxon>Salamandroidea</taxon>
        <taxon>Salamandridae</taxon>
        <taxon>Pleurodelinae</taxon>
        <taxon>Pleurodeles</taxon>
    </lineage>
</organism>
<feature type="compositionally biased region" description="Basic and acidic residues" evidence="1">
    <location>
        <begin position="15"/>
        <end position="31"/>
    </location>
</feature>
<feature type="region of interest" description="Disordered" evidence="1">
    <location>
        <begin position="15"/>
        <end position="40"/>
    </location>
</feature>
<feature type="compositionally biased region" description="Basic and acidic residues" evidence="1">
    <location>
        <begin position="56"/>
        <end position="91"/>
    </location>
</feature>
<name>A0AAV7VTA1_PLEWA</name>
<dbReference type="AlphaFoldDB" id="A0AAV7VTA1"/>
<accession>A0AAV7VTA1</accession>
<dbReference type="Proteomes" id="UP001066276">
    <property type="component" value="Chromosome 2_1"/>
</dbReference>
<keyword evidence="3" id="KW-1185">Reference proteome</keyword>
<comment type="caution">
    <text evidence="2">The sequence shown here is derived from an EMBL/GenBank/DDBJ whole genome shotgun (WGS) entry which is preliminary data.</text>
</comment>
<evidence type="ECO:0000313" key="2">
    <source>
        <dbReference type="EMBL" id="KAJ1204538.1"/>
    </source>
</evidence>
<sequence length="128" mass="15048">MELWLNQPLARLSKCDRESPRVQDANKRRNLDPTLQFTRGTNEMTTAVCFRERADVREKKERKEEDNERGAGVRRVEEKWVEEEKKQCNGDEEKEIPQAATRRGTRPPHSTAERHRRREGACHVPGVR</sequence>
<gene>
    <name evidence="2" type="ORF">NDU88_008315</name>
</gene>
<dbReference type="EMBL" id="JANPWB010000003">
    <property type="protein sequence ID" value="KAJ1204538.1"/>
    <property type="molecule type" value="Genomic_DNA"/>
</dbReference>
<proteinExistence type="predicted"/>
<evidence type="ECO:0000313" key="3">
    <source>
        <dbReference type="Proteomes" id="UP001066276"/>
    </source>
</evidence>
<feature type="region of interest" description="Disordered" evidence="1">
    <location>
        <begin position="56"/>
        <end position="128"/>
    </location>
</feature>
<reference evidence="2" key="1">
    <citation type="journal article" date="2022" name="bioRxiv">
        <title>Sequencing and chromosome-scale assembly of the giantPleurodeles waltlgenome.</title>
        <authorList>
            <person name="Brown T."/>
            <person name="Elewa A."/>
            <person name="Iarovenko S."/>
            <person name="Subramanian E."/>
            <person name="Araus A.J."/>
            <person name="Petzold A."/>
            <person name="Susuki M."/>
            <person name="Suzuki K.-i.T."/>
            <person name="Hayashi T."/>
            <person name="Toyoda A."/>
            <person name="Oliveira C."/>
            <person name="Osipova E."/>
            <person name="Leigh N.D."/>
            <person name="Simon A."/>
            <person name="Yun M.H."/>
        </authorList>
    </citation>
    <scope>NUCLEOTIDE SEQUENCE</scope>
    <source>
        <strain evidence="2">20211129_DDA</strain>
        <tissue evidence="2">Liver</tissue>
    </source>
</reference>